<protein>
    <submittedName>
        <fullName evidence="6">LysR family transcriptional regulator</fullName>
    </submittedName>
</protein>
<dbReference type="Pfam" id="PF00126">
    <property type="entry name" value="HTH_1"/>
    <property type="match status" value="1"/>
</dbReference>
<dbReference type="CDD" id="cd08414">
    <property type="entry name" value="PBP2_LTTR_aromatics_like"/>
    <property type="match status" value="1"/>
</dbReference>
<evidence type="ECO:0000313" key="7">
    <source>
        <dbReference type="Proteomes" id="UP000679749"/>
    </source>
</evidence>
<gene>
    <name evidence="6" type="ORF">KHA99_22460</name>
</gene>
<dbReference type="Proteomes" id="UP000679749">
    <property type="component" value="Unassembled WGS sequence"/>
</dbReference>
<dbReference type="InterPro" id="IPR036388">
    <property type="entry name" value="WH-like_DNA-bd_sf"/>
</dbReference>
<accession>A0A942UBM9</accession>
<evidence type="ECO:0000259" key="5">
    <source>
        <dbReference type="PROSITE" id="PS50931"/>
    </source>
</evidence>
<dbReference type="PANTHER" id="PTHR30346">
    <property type="entry name" value="TRANSCRIPTIONAL DUAL REGULATOR HCAR-RELATED"/>
    <property type="match status" value="1"/>
</dbReference>
<dbReference type="SUPFAM" id="SSF46785">
    <property type="entry name" value="Winged helix' DNA-binding domain"/>
    <property type="match status" value="1"/>
</dbReference>
<dbReference type="EMBL" id="JAGYPF010000004">
    <property type="protein sequence ID" value="MBS4215209.1"/>
    <property type="molecule type" value="Genomic_DNA"/>
</dbReference>
<evidence type="ECO:0000313" key="6">
    <source>
        <dbReference type="EMBL" id="MBS4215209.1"/>
    </source>
</evidence>
<evidence type="ECO:0000256" key="3">
    <source>
        <dbReference type="ARBA" id="ARBA00023125"/>
    </source>
</evidence>
<dbReference type="InterPro" id="IPR005119">
    <property type="entry name" value="LysR_subst-bd"/>
</dbReference>
<dbReference type="Pfam" id="PF03466">
    <property type="entry name" value="LysR_substrate"/>
    <property type="match status" value="1"/>
</dbReference>
<keyword evidence="2" id="KW-0805">Transcription regulation</keyword>
<dbReference type="GO" id="GO:0003700">
    <property type="term" value="F:DNA-binding transcription factor activity"/>
    <property type="evidence" value="ECO:0007669"/>
    <property type="project" value="InterPro"/>
</dbReference>
<proteinExistence type="inferred from homology"/>
<keyword evidence="4" id="KW-0804">Transcription</keyword>
<dbReference type="Gene3D" id="1.10.10.10">
    <property type="entry name" value="Winged helix-like DNA-binding domain superfamily/Winged helix DNA-binding domain"/>
    <property type="match status" value="1"/>
</dbReference>
<dbReference type="SUPFAM" id="SSF53850">
    <property type="entry name" value="Periplasmic binding protein-like II"/>
    <property type="match status" value="1"/>
</dbReference>
<comment type="similarity">
    <text evidence="1">Belongs to the LysR transcriptional regulatory family.</text>
</comment>
<evidence type="ECO:0000256" key="4">
    <source>
        <dbReference type="ARBA" id="ARBA00023163"/>
    </source>
</evidence>
<keyword evidence="7" id="KW-1185">Reference proteome</keyword>
<dbReference type="PROSITE" id="PS50931">
    <property type="entry name" value="HTH_LYSR"/>
    <property type="match status" value="1"/>
</dbReference>
<feature type="domain" description="HTH lysR-type" evidence="5">
    <location>
        <begin position="1"/>
        <end position="58"/>
    </location>
</feature>
<dbReference type="PANTHER" id="PTHR30346:SF0">
    <property type="entry name" value="HCA OPERON TRANSCRIPTIONAL ACTIVATOR HCAR"/>
    <property type="match status" value="1"/>
</dbReference>
<dbReference type="RefSeq" id="WP_213119687.1">
    <property type="nucleotide sequence ID" value="NZ_JAGYPF010000004.1"/>
</dbReference>
<dbReference type="Gene3D" id="3.40.190.10">
    <property type="entry name" value="Periplasmic binding protein-like II"/>
    <property type="match status" value="2"/>
</dbReference>
<evidence type="ECO:0000256" key="2">
    <source>
        <dbReference type="ARBA" id="ARBA00023015"/>
    </source>
</evidence>
<dbReference type="GO" id="GO:0032993">
    <property type="term" value="C:protein-DNA complex"/>
    <property type="evidence" value="ECO:0007669"/>
    <property type="project" value="TreeGrafter"/>
</dbReference>
<evidence type="ECO:0000256" key="1">
    <source>
        <dbReference type="ARBA" id="ARBA00009437"/>
    </source>
</evidence>
<dbReference type="GO" id="GO:0003677">
    <property type="term" value="F:DNA binding"/>
    <property type="evidence" value="ECO:0007669"/>
    <property type="project" value="UniProtKB-KW"/>
</dbReference>
<organism evidence="6 7">
    <name type="scientific">Neobacillus rhizophilus</name>
    <dbReference type="NCBI Taxonomy" id="2833579"/>
    <lineage>
        <taxon>Bacteria</taxon>
        <taxon>Bacillati</taxon>
        <taxon>Bacillota</taxon>
        <taxon>Bacilli</taxon>
        <taxon>Bacillales</taxon>
        <taxon>Bacillaceae</taxon>
        <taxon>Neobacillus</taxon>
    </lineage>
</organism>
<dbReference type="InterPro" id="IPR036390">
    <property type="entry name" value="WH_DNA-bd_sf"/>
</dbReference>
<dbReference type="AlphaFoldDB" id="A0A942UBM9"/>
<reference evidence="6" key="1">
    <citation type="submission" date="2021-05" db="EMBL/GenBank/DDBJ databases">
        <title>Novel Bacillus species.</title>
        <authorList>
            <person name="Liu G."/>
        </authorList>
    </citation>
    <scope>NUCLEOTIDE SEQUENCE</scope>
    <source>
        <strain evidence="6">FJAT-49825</strain>
    </source>
</reference>
<dbReference type="InterPro" id="IPR000847">
    <property type="entry name" value="LysR_HTH_N"/>
</dbReference>
<dbReference type="PRINTS" id="PR00039">
    <property type="entry name" value="HTHLYSR"/>
</dbReference>
<name>A0A942UBM9_9BACI</name>
<sequence>MELRHLHYFIAVAEELHFGRAAQRLNMSQPPLSQQIAQLEKELEVELFKRTKRHTELTPAGKYFLEQAYEILNKIEKTSMDVRKIYQGEKGQLYIGYTGILSKLLLQLIRTYRSRYPKVEVVLQHLSSANQIRSLYENKIKLGFVCPPIESSTLNSRLVGYAPFVVAIPSTHPLARDTSPLSLKELESEPFIMAHRKNEPGYYDTIISICNRAGFSPKVVQEAEGIFTILTLVSTGMGLSLVTNLTLEYGNSGIVFRPILDDNAKMDLSLVWRKNEDSPLVTTFLDVFDEMFKNNSNLNVEFDYQQG</sequence>
<comment type="caution">
    <text evidence="6">The sequence shown here is derived from an EMBL/GenBank/DDBJ whole genome shotgun (WGS) entry which is preliminary data.</text>
</comment>
<keyword evidence="3" id="KW-0238">DNA-binding</keyword>
<dbReference type="FunFam" id="1.10.10.10:FF:000001">
    <property type="entry name" value="LysR family transcriptional regulator"/>
    <property type="match status" value="1"/>
</dbReference>